<dbReference type="InterPro" id="IPR058240">
    <property type="entry name" value="rSAM_sf"/>
</dbReference>
<evidence type="ECO:0000256" key="10">
    <source>
        <dbReference type="RuleBase" id="RU364116"/>
    </source>
</evidence>
<reference evidence="13" key="1">
    <citation type="submission" date="2016-10" db="EMBL/GenBank/DDBJ databases">
        <authorList>
            <person name="Varghese N."/>
            <person name="Submissions S."/>
        </authorList>
    </citation>
    <scope>NUCLEOTIDE SEQUENCE [LARGE SCALE GENOMIC DNA]</scope>
    <source>
        <strain evidence="13">DSM 10014</strain>
    </source>
</reference>
<dbReference type="Pfam" id="PF04055">
    <property type="entry name" value="Radical_SAM"/>
    <property type="match status" value="1"/>
</dbReference>
<dbReference type="InterPro" id="IPR007197">
    <property type="entry name" value="rSAM"/>
</dbReference>
<keyword evidence="10" id="KW-0963">Cytoplasm</keyword>
<dbReference type="Pfam" id="PF06969">
    <property type="entry name" value="HemN_C"/>
    <property type="match status" value="1"/>
</dbReference>
<comment type="function">
    <text evidence="10">Probably acts as a heme chaperone, transferring heme to an unknown acceptor. Binds one molecule of heme per monomer, possibly covalently. Binds 1 [4Fe-4S] cluster. The cluster is coordinated with 3 cysteines and an exchangeable S-adenosyl-L-methionine.</text>
</comment>
<dbReference type="SFLD" id="SFLDF00288">
    <property type="entry name" value="HemN-like__clustered_with_nucl"/>
    <property type="match status" value="1"/>
</dbReference>
<protein>
    <recommendedName>
        <fullName evidence="3 10">Heme chaperone HemW</fullName>
    </recommendedName>
</protein>
<keyword evidence="5 10" id="KW-0949">S-adenosyl-L-methionine</keyword>
<evidence type="ECO:0000256" key="3">
    <source>
        <dbReference type="ARBA" id="ARBA00017228"/>
    </source>
</evidence>
<dbReference type="EMBL" id="FNNB01000005">
    <property type="protein sequence ID" value="SDX29315.1"/>
    <property type="molecule type" value="Genomic_DNA"/>
</dbReference>
<evidence type="ECO:0000256" key="9">
    <source>
        <dbReference type="ARBA" id="ARBA00023186"/>
    </source>
</evidence>
<dbReference type="SUPFAM" id="SSF102114">
    <property type="entry name" value="Radical SAM enzymes"/>
    <property type="match status" value="1"/>
</dbReference>
<dbReference type="PANTHER" id="PTHR13932:SF5">
    <property type="entry name" value="RADICAL S-ADENOSYL METHIONINE DOMAIN-CONTAINING PROTEIN 1, MITOCHONDRIAL"/>
    <property type="match status" value="1"/>
</dbReference>
<evidence type="ECO:0000256" key="8">
    <source>
        <dbReference type="ARBA" id="ARBA00023014"/>
    </source>
</evidence>
<dbReference type="InterPro" id="IPR013785">
    <property type="entry name" value="Aldolase_TIM"/>
</dbReference>
<dbReference type="SFLD" id="SFLDF00562">
    <property type="entry name" value="HemN-like__clustered_with_heat"/>
    <property type="match status" value="1"/>
</dbReference>
<dbReference type="GO" id="GO:0051539">
    <property type="term" value="F:4 iron, 4 sulfur cluster binding"/>
    <property type="evidence" value="ECO:0007669"/>
    <property type="project" value="UniProtKB-UniRule"/>
</dbReference>
<evidence type="ECO:0000313" key="13">
    <source>
        <dbReference type="Proteomes" id="UP000183076"/>
    </source>
</evidence>
<dbReference type="PROSITE" id="PS51918">
    <property type="entry name" value="RADICAL_SAM"/>
    <property type="match status" value="1"/>
</dbReference>
<keyword evidence="10" id="KW-0004">4Fe-4S</keyword>
<dbReference type="PANTHER" id="PTHR13932">
    <property type="entry name" value="COPROPORPHYRINIGEN III OXIDASE"/>
    <property type="match status" value="1"/>
</dbReference>
<dbReference type="GO" id="GO:0006779">
    <property type="term" value="P:porphyrin-containing compound biosynthetic process"/>
    <property type="evidence" value="ECO:0007669"/>
    <property type="project" value="InterPro"/>
</dbReference>
<feature type="domain" description="Radical SAM core" evidence="11">
    <location>
        <begin position="4"/>
        <end position="240"/>
    </location>
</feature>
<evidence type="ECO:0000256" key="5">
    <source>
        <dbReference type="ARBA" id="ARBA00022691"/>
    </source>
</evidence>
<dbReference type="Gene3D" id="3.20.20.70">
    <property type="entry name" value="Aldolase class I"/>
    <property type="match status" value="1"/>
</dbReference>
<gene>
    <name evidence="12" type="ORF">SAMN04488041_105353</name>
</gene>
<dbReference type="SFLD" id="SFLDS00029">
    <property type="entry name" value="Radical_SAM"/>
    <property type="match status" value="2"/>
</dbReference>
<dbReference type="InterPro" id="IPR034505">
    <property type="entry name" value="Coproporphyrinogen-III_oxidase"/>
</dbReference>
<dbReference type="GeneID" id="94020539"/>
<keyword evidence="8 10" id="KW-0411">Iron-sulfur</keyword>
<dbReference type="GO" id="GO:0004109">
    <property type="term" value="F:coproporphyrinogen oxidase activity"/>
    <property type="evidence" value="ECO:0007669"/>
    <property type="project" value="InterPro"/>
</dbReference>
<comment type="cofactor">
    <cofactor evidence="1">
        <name>[4Fe-4S] cluster</name>
        <dbReference type="ChEBI" id="CHEBI:49883"/>
    </cofactor>
</comment>
<dbReference type="GO" id="GO:0046872">
    <property type="term" value="F:metal ion binding"/>
    <property type="evidence" value="ECO:0007669"/>
    <property type="project" value="UniProtKB-UniRule"/>
</dbReference>
<dbReference type="InterPro" id="IPR010723">
    <property type="entry name" value="HemN_C"/>
</dbReference>
<evidence type="ECO:0000256" key="2">
    <source>
        <dbReference type="ARBA" id="ARBA00006100"/>
    </source>
</evidence>
<dbReference type="InterPro" id="IPR004559">
    <property type="entry name" value="HemW-like"/>
</dbReference>
<evidence type="ECO:0000256" key="4">
    <source>
        <dbReference type="ARBA" id="ARBA00022617"/>
    </source>
</evidence>
<dbReference type="SFLD" id="SFLDG01065">
    <property type="entry name" value="anaerobic_coproporphyrinogen-I"/>
    <property type="match status" value="2"/>
</dbReference>
<accession>A0A1H3AI94</accession>
<keyword evidence="4 10" id="KW-0349">Heme</keyword>
<evidence type="ECO:0000256" key="7">
    <source>
        <dbReference type="ARBA" id="ARBA00023004"/>
    </source>
</evidence>
<dbReference type="SMART" id="SM00729">
    <property type="entry name" value="Elp3"/>
    <property type="match status" value="1"/>
</dbReference>
<dbReference type="Proteomes" id="UP000183076">
    <property type="component" value="Unassembled WGS sequence"/>
</dbReference>
<evidence type="ECO:0000313" key="12">
    <source>
        <dbReference type="EMBL" id="SDX29315.1"/>
    </source>
</evidence>
<evidence type="ECO:0000259" key="11">
    <source>
        <dbReference type="PROSITE" id="PS51918"/>
    </source>
</evidence>
<keyword evidence="6 10" id="KW-0479">Metal-binding</keyword>
<evidence type="ECO:0000256" key="6">
    <source>
        <dbReference type="ARBA" id="ARBA00022723"/>
    </source>
</evidence>
<keyword evidence="7 10" id="KW-0408">Iron</keyword>
<dbReference type="STRING" id="60137.SAMN04488041_105353"/>
<organism evidence="12 13">
    <name type="scientific">Sulfitobacter pontiacus</name>
    <dbReference type="NCBI Taxonomy" id="60137"/>
    <lineage>
        <taxon>Bacteria</taxon>
        <taxon>Pseudomonadati</taxon>
        <taxon>Pseudomonadota</taxon>
        <taxon>Alphaproteobacteria</taxon>
        <taxon>Rhodobacterales</taxon>
        <taxon>Roseobacteraceae</taxon>
        <taxon>Sulfitobacter</taxon>
    </lineage>
</organism>
<comment type="similarity">
    <text evidence="2">Belongs to the anaerobic coproporphyrinogen-III oxidase family. HemW subfamily.</text>
</comment>
<dbReference type="GO" id="GO:0005737">
    <property type="term" value="C:cytoplasm"/>
    <property type="evidence" value="ECO:0007669"/>
    <property type="project" value="UniProtKB-SubCell"/>
</dbReference>
<comment type="subcellular location">
    <subcellularLocation>
        <location evidence="10">Cytoplasm</location>
    </subcellularLocation>
</comment>
<dbReference type="CDD" id="cd01335">
    <property type="entry name" value="Radical_SAM"/>
    <property type="match status" value="1"/>
</dbReference>
<dbReference type="RefSeq" id="WP_074636667.1">
    <property type="nucleotide sequence ID" value="NZ_CP160849.1"/>
</dbReference>
<dbReference type="NCBIfam" id="TIGR00539">
    <property type="entry name" value="hemN_rel"/>
    <property type="match status" value="1"/>
</dbReference>
<sequence length="385" mass="42838">MTEDWRQGGFGLYIHWPFCEAKCPYCDFNSHVSRTIDQRAWRDAYLAELERGAAETQGRVLNAVFFGGGTPSLMDPDVVADVIAAIRRLWPTANDLEITLEANPGSVEADRFAAFRQAGVNRISMGIQALNDADLKRLGRIHTVGEGLAAFDIARNTFERVSFDLIYGRQNQSLPDWQTELKQALTLAIDHMSLYQLTIEQGTAFGDRYAVGKLRGLPSDDLGADMYAATQDICGEMAMPSYEVSNHARDGAQSRHNLIYWRYGDYLGIGPGAHGRLTQNGNRFATECFSNPKRWLDAAASGATEKPRELLTTEDQGSEFLMMGLRLKEGVDLRRYEALSGAPLSTKKITQMQDIGMISRDKDQLYVTDQGFMVLNAILAELLSD</sequence>
<name>A0A1H3AI94_9RHOB</name>
<keyword evidence="9 10" id="KW-0143">Chaperone</keyword>
<dbReference type="InterPro" id="IPR006638">
    <property type="entry name" value="Elp3/MiaA/NifB-like_rSAM"/>
</dbReference>
<proteinExistence type="inferred from homology"/>
<dbReference type="AlphaFoldDB" id="A0A1H3AI94"/>
<evidence type="ECO:0000256" key="1">
    <source>
        <dbReference type="ARBA" id="ARBA00001966"/>
    </source>
</evidence>